<reference evidence="1 2" key="1">
    <citation type="submission" date="2019-08" db="EMBL/GenBank/DDBJ databases">
        <title>A chromosome-level genome assembly, high-density linkage maps, and genome scans reveal the genomic architecture of hybrid incompatibilities underlying speciation via character displacement in darters (Percidae: Etheostominae).</title>
        <authorList>
            <person name="Moran R.L."/>
            <person name="Catchen J.M."/>
            <person name="Fuller R.C."/>
        </authorList>
    </citation>
    <scope>NUCLEOTIDE SEQUENCE [LARGE SCALE GENOMIC DNA]</scope>
    <source>
        <strain evidence="1">EspeVRDwgs_2016</strain>
        <tissue evidence="1">Muscle</tissue>
    </source>
</reference>
<dbReference type="EMBL" id="VOFY01000002">
    <property type="protein sequence ID" value="KAA8594440.1"/>
    <property type="molecule type" value="Genomic_DNA"/>
</dbReference>
<keyword evidence="2" id="KW-1185">Reference proteome</keyword>
<protein>
    <submittedName>
        <fullName evidence="1">Uncharacterized protein</fullName>
    </submittedName>
</protein>
<evidence type="ECO:0000313" key="2">
    <source>
        <dbReference type="Proteomes" id="UP000327493"/>
    </source>
</evidence>
<dbReference type="Proteomes" id="UP000327493">
    <property type="component" value="Chromosome 2"/>
</dbReference>
<dbReference type="AlphaFoldDB" id="A0A5J5DME2"/>
<name>A0A5J5DME2_9PERO</name>
<comment type="caution">
    <text evidence="1">The sequence shown here is derived from an EMBL/GenBank/DDBJ whole genome shotgun (WGS) entry which is preliminary data.</text>
</comment>
<gene>
    <name evidence="1" type="ORF">FQN60_011575</name>
</gene>
<evidence type="ECO:0000313" key="1">
    <source>
        <dbReference type="EMBL" id="KAA8594440.1"/>
    </source>
</evidence>
<sequence>MHEILSVHLRWVCMKNDMTEAIEAKLVGELQSRHLAVPMLRRPQLRLSGLLRHLLPADQDIQRELWWFNVDLTVPSFKEGVSIMKWWGHVFVKPDKYPSLSMMGEDSHAALHKGGCEVRGDRTLCKNINSAAAMHKRQQKMNKKQHLVSIRPVSEVNVTSLHASINTAFYCCSI</sequence>
<organism evidence="1 2">
    <name type="scientific">Etheostoma spectabile</name>
    <name type="common">orangethroat darter</name>
    <dbReference type="NCBI Taxonomy" id="54343"/>
    <lineage>
        <taxon>Eukaryota</taxon>
        <taxon>Metazoa</taxon>
        <taxon>Chordata</taxon>
        <taxon>Craniata</taxon>
        <taxon>Vertebrata</taxon>
        <taxon>Euteleostomi</taxon>
        <taxon>Actinopterygii</taxon>
        <taxon>Neopterygii</taxon>
        <taxon>Teleostei</taxon>
        <taxon>Neoteleostei</taxon>
        <taxon>Acanthomorphata</taxon>
        <taxon>Eupercaria</taxon>
        <taxon>Perciformes</taxon>
        <taxon>Percoidei</taxon>
        <taxon>Percidae</taxon>
        <taxon>Etheostomatinae</taxon>
        <taxon>Etheostoma</taxon>
    </lineage>
</organism>
<accession>A0A5J5DME2</accession>
<proteinExistence type="predicted"/>